<dbReference type="InterPro" id="IPR039421">
    <property type="entry name" value="Type_1_exporter"/>
</dbReference>
<dbReference type="PROSITE" id="PS00211">
    <property type="entry name" value="ABC_TRANSPORTER_1"/>
    <property type="match status" value="1"/>
</dbReference>
<dbReference type="GO" id="GO:0034040">
    <property type="term" value="F:ATPase-coupled lipid transmembrane transporter activity"/>
    <property type="evidence" value="ECO:0007669"/>
    <property type="project" value="TreeGrafter"/>
</dbReference>
<feature type="domain" description="ABC transmembrane type-1" evidence="10">
    <location>
        <begin position="19"/>
        <end position="397"/>
    </location>
</feature>
<evidence type="ECO:0000256" key="6">
    <source>
        <dbReference type="ARBA" id="ARBA00022989"/>
    </source>
</evidence>
<evidence type="ECO:0000256" key="8">
    <source>
        <dbReference type="SAM" id="Phobius"/>
    </source>
</evidence>
<feature type="transmembrane region" description="Helical" evidence="8">
    <location>
        <begin position="221"/>
        <end position="244"/>
    </location>
</feature>
<feature type="domain" description="ABC transporter" evidence="9">
    <location>
        <begin position="428"/>
        <end position="662"/>
    </location>
</feature>
<dbReference type="GO" id="GO:0016887">
    <property type="term" value="F:ATP hydrolysis activity"/>
    <property type="evidence" value="ECO:0007669"/>
    <property type="project" value="InterPro"/>
</dbReference>
<evidence type="ECO:0000256" key="2">
    <source>
        <dbReference type="ARBA" id="ARBA00022448"/>
    </source>
</evidence>
<dbReference type="Gene3D" id="1.20.1560.10">
    <property type="entry name" value="ABC transporter type 1, transmembrane domain"/>
    <property type="match status" value="1"/>
</dbReference>
<keyword evidence="5 11" id="KW-0067">ATP-binding</keyword>
<keyword evidence="2" id="KW-0813">Transport</keyword>
<dbReference type="SMART" id="SM00382">
    <property type="entry name" value="AAA"/>
    <property type="match status" value="1"/>
</dbReference>
<dbReference type="CDD" id="cd03254">
    <property type="entry name" value="ABCC_Glucan_exporter_like"/>
    <property type="match status" value="1"/>
</dbReference>
<dbReference type="InterPro" id="IPR003593">
    <property type="entry name" value="AAA+_ATPase"/>
</dbReference>
<keyword evidence="7 8" id="KW-0472">Membrane</keyword>
<dbReference type="GeneID" id="89533979"/>
<evidence type="ECO:0000313" key="11">
    <source>
        <dbReference type="EMBL" id="TYS54275.1"/>
    </source>
</evidence>
<evidence type="ECO:0000259" key="9">
    <source>
        <dbReference type="PROSITE" id="PS50893"/>
    </source>
</evidence>
<proteinExistence type="predicted"/>
<dbReference type="InterPro" id="IPR003439">
    <property type="entry name" value="ABC_transporter-like_ATP-bd"/>
</dbReference>
<dbReference type="Proteomes" id="UP000322997">
    <property type="component" value="Unassembled WGS sequence"/>
</dbReference>
<sequence length="672" mass="75621">MSVGKRLVKYALLYKRMIIAALLMLTVSVGAELAGPFIAKKMIDDHILGIEDRWVETDKGEDAVAYKGKWYTREEYRSDGEIGGNEVRVFQVGRSFYFIPGDVPSDGERSITDGKLSIRKNGETSLYEAEKLSGSELLAFYQPEIPRIIKLIAFYFGLLLFASFFQYGQHFYLQKAANRVIQKMRNDVFNHIQRLPIQYFDNLPAGKVVARITNDTEAIRNLYVTVLSTFFTSAIYIVGIYIALFILDPSLASICLILMPILVLWTFLYRRYASSYNKVIRSKVSEINAVINESIQGMPIIQAFRREKKTKEEFEELNEMHYRYQNKLLNLNSLTSHNLSGVLRNIVFVAFIWHFGGGSLEVGSVISLGVLYAFVDYINRLFQPITGIVNQLSNLEQALVAGERVFKLLEEKGTDVEDERMERYRGDVSFKHVSFGYKKDDYVLKDIDFSATRGETVALVGHTGSGKSSIMNLLFRFYDVDEGCITIDGKDIRELPIQAVREHMGIVLQDPYLFTGTIASNVSLGQEGISREKVEASLKAVGAEKAFAGLAKGYDEPVIEKGSTLSSGQRQLISFARALAFDPAILILDEATSSIDTETESIIQEAMEVVKKGRTTFIIAHRLSTIKNADQILVLDRGSIAEMGNHDQLMERKGKYYHMYHLQTGAAGEEAG</sequence>
<evidence type="ECO:0000256" key="4">
    <source>
        <dbReference type="ARBA" id="ARBA00022741"/>
    </source>
</evidence>
<gene>
    <name evidence="11" type="ORF">FZC83_13795</name>
</gene>
<protein>
    <submittedName>
        <fullName evidence="11">ABC transporter ATP-binding protein</fullName>
    </submittedName>
</protein>
<evidence type="ECO:0000256" key="5">
    <source>
        <dbReference type="ARBA" id="ARBA00022840"/>
    </source>
</evidence>
<name>A0A5D4RSE0_9BACI</name>
<feature type="transmembrane region" description="Helical" evidence="8">
    <location>
        <begin position="152"/>
        <end position="173"/>
    </location>
</feature>
<dbReference type="Pfam" id="PF00005">
    <property type="entry name" value="ABC_tran"/>
    <property type="match status" value="1"/>
</dbReference>
<dbReference type="PROSITE" id="PS50893">
    <property type="entry name" value="ABC_TRANSPORTER_2"/>
    <property type="match status" value="1"/>
</dbReference>
<evidence type="ECO:0000256" key="7">
    <source>
        <dbReference type="ARBA" id="ARBA00023136"/>
    </source>
</evidence>
<comment type="subcellular location">
    <subcellularLocation>
        <location evidence="1">Cell membrane</location>
        <topology evidence="1">Multi-pass membrane protein</topology>
    </subcellularLocation>
</comment>
<dbReference type="Pfam" id="PF00664">
    <property type="entry name" value="ABC_membrane"/>
    <property type="match status" value="1"/>
</dbReference>
<dbReference type="GO" id="GO:0005524">
    <property type="term" value="F:ATP binding"/>
    <property type="evidence" value="ECO:0007669"/>
    <property type="project" value="UniProtKB-KW"/>
</dbReference>
<dbReference type="RefSeq" id="WP_079515744.1">
    <property type="nucleotide sequence ID" value="NZ_CP081870.1"/>
</dbReference>
<feature type="transmembrane region" description="Helical" evidence="8">
    <location>
        <begin position="346"/>
        <end position="375"/>
    </location>
</feature>
<dbReference type="GO" id="GO:0140359">
    <property type="term" value="F:ABC-type transporter activity"/>
    <property type="evidence" value="ECO:0007669"/>
    <property type="project" value="InterPro"/>
</dbReference>
<comment type="caution">
    <text evidence="11">The sequence shown here is derived from an EMBL/GenBank/DDBJ whole genome shotgun (WGS) entry which is preliminary data.</text>
</comment>
<dbReference type="AlphaFoldDB" id="A0A5D4RSE0"/>
<dbReference type="SUPFAM" id="SSF52540">
    <property type="entry name" value="P-loop containing nucleoside triphosphate hydrolases"/>
    <property type="match status" value="1"/>
</dbReference>
<dbReference type="SUPFAM" id="SSF90123">
    <property type="entry name" value="ABC transporter transmembrane region"/>
    <property type="match status" value="1"/>
</dbReference>
<evidence type="ECO:0000256" key="3">
    <source>
        <dbReference type="ARBA" id="ARBA00022692"/>
    </source>
</evidence>
<keyword evidence="6 8" id="KW-1133">Transmembrane helix</keyword>
<evidence type="ECO:0000313" key="12">
    <source>
        <dbReference type="Proteomes" id="UP000322997"/>
    </source>
</evidence>
<dbReference type="InterPro" id="IPR036640">
    <property type="entry name" value="ABC1_TM_sf"/>
</dbReference>
<keyword evidence="4" id="KW-0547">Nucleotide-binding</keyword>
<dbReference type="CDD" id="cd18544">
    <property type="entry name" value="ABC_6TM_TmrA_like"/>
    <property type="match status" value="1"/>
</dbReference>
<organism evidence="11 12">
    <name type="scientific">Rossellomorea marisflavi</name>
    <dbReference type="NCBI Taxonomy" id="189381"/>
    <lineage>
        <taxon>Bacteria</taxon>
        <taxon>Bacillati</taxon>
        <taxon>Bacillota</taxon>
        <taxon>Bacilli</taxon>
        <taxon>Bacillales</taxon>
        <taxon>Bacillaceae</taxon>
        <taxon>Rossellomorea</taxon>
    </lineage>
</organism>
<dbReference type="PROSITE" id="PS50929">
    <property type="entry name" value="ABC_TM1F"/>
    <property type="match status" value="1"/>
</dbReference>
<keyword evidence="3 8" id="KW-0812">Transmembrane</keyword>
<dbReference type="InterPro" id="IPR011527">
    <property type="entry name" value="ABC1_TM_dom"/>
</dbReference>
<feature type="transmembrane region" description="Helical" evidence="8">
    <location>
        <begin position="250"/>
        <end position="269"/>
    </location>
</feature>
<dbReference type="Gene3D" id="3.40.50.300">
    <property type="entry name" value="P-loop containing nucleotide triphosphate hydrolases"/>
    <property type="match status" value="1"/>
</dbReference>
<dbReference type="InterPro" id="IPR017871">
    <property type="entry name" value="ABC_transporter-like_CS"/>
</dbReference>
<dbReference type="PANTHER" id="PTHR24221">
    <property type="entry name" value="ATP-BINDING CASSETTE SUB-FAMILY B"/>
    <property type="match status" value="1"/>
</dbReference>
<dbReference type="PANTHER" id="PTHR24221:SF430">
    <property type="entry name" value="MULTIDRUG RESISTANCE ABC TRANSPORTER ATP-BINDING_PERMEASE PROTEIN YHEH-RELATED"/>
    <property type="match status" value="1"/>
</dbReference>
<evidence type="ECO:0000259" key="10">
    <source>
        <dbReference type="PROSITE" id="PS50929"/>
    </source>
</evidence>
<reference evidence="11 12" key="1">
    <citation type="submission" date="2019-08" db="EMBL/GenBank/DDBJ databases">
        <title>Bacillus genomes from the desert of Cuatro Cienegas, Coahuila.</title>
        <authorList>
            <person name="Olmedo-Alvarez G."/>
        </authorList>
    </citation>
    <scope>NUCLEOTIDE SEQUENCE [LARGE SCALE GENOMIC DNA]</scope>
    <source>
        <strain evidence="11 12">CH108_3D</strain>
    </source>
</reference>
<evidence type="ECO:0000256" key="1">
    <source>
        <dbReference type="ARBA" id="ARBA00004651"/>
    </source>
</evidence>
<dbReference type="GO" id="GO:0005886">
    <property type="term" value="C:plasma membrane"/>
    <property type="evidence" value="ECO:0007669"/>
    <property type="project" value="UniProtKB-SubCell"/>
</dbReference>
<dbReference type="InterPro" id="IPR027417">
    <property type="entry name" value="P-loop_NTPase"/>
</dbReference>
<dbReference type="FunFam" id="3.40.50.300:FF:000287">
    <property type="entry name" value="Multidrug ABC transporter ATP-binding protein"/>
    <property type="match status" value="1"/>
</dbReference>
<accession>A0A5D4RSE0</accession>
<dbReference type="EMBL" id="VTEQ01000003">
    <property type="protein sequence ID" value="TYS54275.1"/>
    <property type="molecule type" value="Genomic_DNA"/>
</dbReference>